<sequence length="341" mass="37326">MKLLIFLTICVTVSSHEALPYEAQSVEGDFSEKNGYPQPQPPCLTCLPGHPSMPGQANPRLPSLPRPYPSNPAGPANAGVPPMPPGIPGNPGIQSNPEPQTYSVPEMNQTVYQPQLEHIPSQPVPGSQGNRRPDTYSVPEMPLLPYQPQLEIIPSLPVPVYPAHPYYPMPVLAPAQPQNPQNPQNPLNQAPNLPAPEPYQGGSFQQGQYSGSGPSYPEYNPSYGYPTNTSDFRKLRTLHGNKIIKAKLRYFKNDNINFVVISCPKNPTPGAYTWILADSKHTSPSFGVPQTVALAGGINIEFIAKFGEHGKWEGKDLSEDEKHRFRRVGCIHGATQSFVKL</sequence>
<feature type="compositionally biased region" description="Pro residues" evidence="1">
    <location>
        <begin position="62"/>
        <end position="72"/>
    </location>
</feature>
<evidence type="ECO:0000313" key="3">
    <source>
        <dbReference type="EMBL" id="KAF1748664.1"/>
    </source>
</evidence>
<dbReference type="AlphaFoldDB" id="A0A6A5G218"/>
<gene>
    <name evidence="3" type="ORF">GCK72_025131</name>
</gene>
<reference evidence="3 4" key="1">
    <citation type="submission" date="2019-12" db="EMBL/GenBank/DDBJ databases">
        <title>Chromosome-level assembly of the Caenorhabditis remanei genome.</title>
        <authorList>
            <person name="Teterina A.A."/>
            <person name="Willis J.H."/>
            <person name="Phillips P.C."/>
        </authorList>
    </citation>
    <scope>NUCLEOTIDE SEQUENCE [LARGE SCALE GENOMIC DNA]</scope>
    <source>
        <strain evidence="3 4">PX506</strain>
        <tissue evidence="3">Whole organism</tissue>
    </source>
</reference>
<feature type="region of interest" description="Disordered" evidence="1">
    <location>
        <begin position="172"/>
        <end position="222"/>
    </location>
</feature>
<feature type="region of interest" description="Disordered" evidence="1">
    <location>
        <begin position="49"/>
        <end position="103"/>
    </location>
</feature>
<feature type="signal peptide" evidence="2">
    <location>
        <begin position="1"/>
        <end position="18"/>
    </location>
</feature>
<dbReference type="EMBL" id="WUAV01000006">
    <property type="protein sequence ID" value="KAF1748664.1"/>
    <property type="molecule type" value="Genomic_DNA"/>
</dbReference>
<name>A0A6A5G218_CAERE</name>
<evidence type="ECO:0000256" key="2">
    <source>
        <dbReference type="SAM" id="SignalP"/>
    </source>
</evidence>
<dbReference type="GeneID" id="9801526"/>
<feature type="compositionally biased region" description="Polar residues" evidence="1">
    <location>
        <begin position="93"/>
        <end position="103"/>
    </location>
</feature>
<feature type="chain" id="PRO_5025566223" evidence="2">
    <location>
        <begin position="19"/>
        <end position="341"/>
    </location>
</feature>
<protein>
    <submittedName>
        <fullName evidence="3">Uncharacterized protein</fullName>
    </submittedName>
</protein>
<dbReference type="Proteomes" id="UP000483820">
    <property type="component" value="Chromosome X"/>
</dbReference>
<feature type="region of interest" description="Disordered" evidence="1">
    <location>
        <begin position="118"/>
        <end position="141"/>
    </location>
</feature>
<dbReference type="CTD" id="9801526"/>
<comment type="caution">
    <text evidence="3">The sequence shown here is derived from an EMBL/GenBank/DDBJ whole genome shotgun (WGS) entry which is preliminary data.</text>
</comment>
<dbReference type="RefSeq" id="XP_053579776.1">
    <property type="nucleotide sequence ID" value="XM_053736210.1"/>
</dbReference>
<keyword evidence="2" id="KW-0732">Signal</keyword>
<organism evidence="3 4">
    <name type="scientific">Caenorhabditis remanei</name>
    <name type="common">Caenorhabditis vulgaris</name>
    <dbReference type="NCBI Taxonomy" id="31234"/>
    <lineage>
        <taxon>Eukaryota</taxon>
        <taxon>Metazoa</taxon>
        <taxon>Ecdysozoa</taxon>
        <taxon>Nematoda</taxon>
        <taxon>Chromadorea</taxon>
        <taxon>Rhabditida</taxon>
        <taxon>Rhabditina</taxon>
        <taxon>Rhabditomorpha</taxon>
        <taxon>Rhabditoidea</taxon>
        <taxon>Rhabditidae</taxon>
        <taxon>Peloderinae</taxon>
        <taxon>Caenorhabditis</taxon>
    </lineage>
</organism>
<accession>A0A6A5G218</accession>
<evidence type="ECO:0000256" key="1">
    <source>
        <dbReference type="SAM" id="MobiDB-lite"/>
    </source>
</evidence>
<evidence type="ECO:0000313" key="4">
    <source>
        <dbReference type="Proteomes" id="UP000483820"/>
    </source>
</evidence>
<dbReference type="PANTHER" id="PTHR38633">
    <property type="entry name" value="PROTEIN CBG15573-RELATED"/>
    <property type="match status" value="1"/>
</dbReference>
<dbReference type="PANTHER" id="PTHR38633:SF4">
    <property type="entry name" value="CANDIDATE SECRETED EFFECTOR PROTEIN"/>
    <property type="match status" value="1"/>
</dbReference>
<proteinExistence type="predicted"/>
<dbReference type="KEGG" id="crq:GCK72_025131"/>